<gene>
    <name evidence="2" type="primary">czcO</name>
    <name evidence="2" type="ORF">PAECIP111893_04084</name>
</gene>
<dbReference type="PANTHER" id="PTHR43539:SF78">
    <property type="entry name" value="FLAVIN-CONTAINING MONOOXYGENASE"/>
    <property type="match status" value="1"/>
</dbReference>
<name>A0ABN8GRP4_9BACL</name>
<accession>A0ABN8GRP4</accession>
<evidence type="ECO:0000313" key="3">
    <source>
        <dbReference type="Proteomes" id="UP000838686"/>
    </source>
</evidence>
<dbReference type="GO" id="GO:0016491">
    <property type="term" value="F:oxidoreductase activity"/>
    <property type="evidence" value="ECO:0007669"/>
    <property type="project" value="UniProtKB-KW"/>
</dbReference>
<dbReference type="EC" id="1.-.-.-" evidence="2"/>
<dbReference type="Proteomes" id="UP000838686">
    <property type="component" value="Unassembled WGS sequence"/>
</dbReference>
<sequence>MNASYQVVIIGASQAGLVMGYYLNRCGVSYVIVGKEERIGDVWRNRYDSLVLFTPRWINRLPGRNHLDNLDPGGYADKDEIADELERYASEHLLNVRMNTLVTKLTRETGGFVVETNKGNLTASHVVIATGPFQQPSIPDFASQLSAEDVFQVHTAHYRNADQLQDGDVLIVGCGNSGAQIAMELSRQGRAVFISGSGAMKCVPREIGGESIFWWFEKLGLYKAHIATRIGKKLSKRGDPIIGTELKSFIKRKTITVYPRAAQASHDTIIFNDGTHHKARNVIWATGYKSDYSWIDIPDAINEHEKPNHIRGVSQVNGLFFLGLPWQHNRGSALIGGVAADAEYIMNRILKSIE</sequence>
<proteinExistence type="predicted"/>
<reference evidence="2" key="1">
    <citation type="submission" date="2022-01" db="EMBL/GenBank/DDBJ databases">
        <authorList>
            <person name="Criscuolo A."/>
        </authorList>
    </citation>
    <scope>NUCLEOTIDE SEQUENCE</scope>
    <source>
        <strain evidence="2">CIP111893</strain>
    </source>
</reference>
<dbReference type="Pfam" id="PF13738">
    <property type="entry name" value="Pyr_redox_3"/>
    <property type="match status" value="1"/>
</dbReference>
<protein>
    <submittedName>
        <fullName evidence="2">Oxidoreductase CzcO</fullName>
        <ecNumber evidence="2">1.-.-.-</ecNumber>
    </submittedName>
</protein>
<evidence type="ECO:0000256" key="1">
    <source>
        <dbReference type="ARBA" id="ARBA00023002"/>
    </source>
</evidence>
<evidence type="ECO:0000313" key="2">
    <source>
        <dbReference type="EMBL" id="CAH1216255.1"/>
    </source>
</evidence>
<dbReference type="RefSeq" id="WP_236344414.1">
    <property type="nucleotide sequence ID" value="NZ_CAKMMF010000026.1"/>
</dbReference>
<keyword evidence="3" id="KW-1185">Reference proteome</keyword>
<dbReference type="EMBL" id="CAKMMF010000026">
    <property type="protein sequence ID" value="CAH1216255.1"/>
    <property type="molecule type" value="Genomic_DNA"/>
</dbReference>
<organism evidence="2 3">
    <name type="scientific">Paenibacillus plantiphilus</name>
    <dbReference type="NCBI Taxonomy" id="2905650"/>
    <lineage>
        <taxon>Bacteria</taxon>
        <taxon>Bacillati</taxon>
        <taxon>Bacillota</taxon>
        <taxon>Bacilli</taxon>
        <taxon>Bacillales</taxon>
        <taxon>Paenibacillaceae</taxon>
        <taxon>Paenibacillus</taxon>
    </lineage>
</organism>
<dbReference type="PRINTS" id="PR00469">
    <property type="entry name" value="PNDRDTASEII"/>
</dbReference>
<comment type="caution">
    <text evidence="2">The sequence shown here is derived from an EMBL/GenBank/DDBJ whole genome shotgun (WGS) entry which is preliminary data.</text>
</comment>
<dbReference type="InterPro" id="IPR050982">
    <property type="entry name" value="Auxin_biosynth/cation_transpt"/>
</dbReference>
<dbReference type="PANTHER" id="PTHR43539">
    <property type="entry name" value="FLAVIN-BINDING MONOOXYGENASE-LIKE PROTEIN (AFU_ORTHOLOGUE AFUA_4G09220)"/>
    <property type="match status" value="1"/>
</dbReference>
<dbReference type="Gene3D" id="3.50.50.60">
    <property type="entry name" value="FAD/NAD(P)-binding domain"/>
    <property type="match status" value="1"/>
</dbReference>
<dbReference type="InterPro" id="IPR036188">
    <property type="entry name" value="FAD/NAD-bd_sf"/>
</dbReference>
<keyword evidence="1 2" id="KW-0560">Oxidoreductase</keyword>
<dbReference type="SUPFAM" id="SSF51905">
    <property type="entry name" value="FAD/NAD(P)-binding domain"/>
    <property type="match status" value="2"/>
</dbReference>